<dbReference type="RefSeq" id="WP_053985416.1">
    <property type="nucleotide sequence ID" value="NZ_JAQIFT010000068.1"/>
</dbReference>
<dbReference type="CDD" id="cd00619">
    <property type="entry name" value="Terminator_NusB"/>
    <property type="match status" value="1"/>
</dbReference>
<keyword evidence="4 6" id="KW-0805">Transcription regulation</keyword>
<dbReference type="EMBL" id="JAQIFT010000068">
    <property type="protein sequence ID" value="MDA3733767.1"/>
    <property type="molecule type" value="Genomic_DNA"/>
</dbReference>
<evidence type="ECO:0000256" key="3">
    <source>
        <dbReference type="ARBA" id="ARBA00022884"/>
    </source>
</evidence>
<dbReference type="GO" id="GO:0003723">
    <property type="term" value="F:RNA binding"/>
    <property type="evidence" value="ECO:0007669"/>
    <property type="project" value="UniProtKB-UniRule"/>
</dbReference>
<dbReference type="Pfam" id="PF01029">
    <property type="entry name" value="NusB"/>
    <property type="match status" value="1"/>
</dbReference>
<keyword evidence="9" id="KW-1185">Reference proteome</keyword>
<dbReference type="InterPro" id="IPR035926">
    <property type="entry name" value="NusB-like_sf"/>
</dbReference>
<evidence type="ECO:0000256" key="1">
    <source>
        <dbReference type="ARBA" id="ARBA00005952"/>
    </source>
</evidence>
<dbReference type="NCBIfam" id="TIGR01951">
    <property type="entry name" value="nusB"/>
    <property type="match status" value="1"/>
</dbReference>
<name>A0AA42DT17_9FIRM</name>
<feature type="domain" description="NusB/RsmB/TIM44" evidence="7">
    <location>
        <begin position="4"/>
        <end position="129"/>
    </location>
</feature>
<proteinExistence type="inferred from homology"/>
<dbReference type="PANTHER" id="PTHR11078">
    <property type="entry name" value="N UTILIZATION SUBSTANCE PROTEIN B-RELATED"/>
    <property type="match status" value="1"/>
</dbReference>
<dbReference type="HAMAP" id="MF_00073">
    <property type="entry name" value="NusB"/>
    <property type="match status" value="1"/>
</dbReference>
<comment type="similarity">
    <text evidence="1 6">Belongs to the NusB family.</text>
</comment>
<organism evidence="8 9">
    <name type="scientific">Holtiella tumoricola</name>
    <dbReference type="NCBI Taxonomy" id="3018743"/>
    <lineage>
        <taxon>Bacteria</taxon>
        <taxon>Bacillati</taxon>
        <taxon>Bacillota</taxon>
        <taxon>Clostridia</taxon>
        <taxon>Lachnospirales</taxon>
        <taxon>Cellulosilyticaceae</taxon>
        <taxon>Holtiella</taxon>
    </lineage>
</organism>
<keyword evidence="5 6" id="KW-0804">Transcription</keyword>
<protein>
    <recommendedName>
        <fullName evidence="6">Transcription antitermination protein NusB</fullName>
    </recommendedName>
    <alternativeName>
        <fullName evidence="6">Antitermination factor NusB</fullName>
    </alternativeName>
</protein>
<dbReference type="SUPFAM" id="SSF48013">
    <property type="entry name" value="NusB-like"/>
    <property type="match status" value="1"/>
</dbReference>
<comment type="caution">
    <text evidence="8">The sequence shown here is derived from an EMBL/GenBank/DDBJ whole genome shotgun (WGS) entry which is preliminary data.</text>
</comment>
<dbReference type="InterPro" id="IPR011605">
    <property type="entry name" value="NusB_fam"/>
</dbReference>
<gene>
    <name evidence="6 8" type="primary">nusB</name>
    <name evidence="8" type="ORF">PBV87_20045</name>
</gene>
<evidence type="ECO:0000313" key="8">
    <source>
        <dbReference type="EMBL" id="MDA3733767.1"/>
    </source>
</evidence>
<keyword evidence="3 6" id="KW-0694">RNA-binding</keyword>
<dbReference type="GO" id="GO:0031564">
    <property type="term" value="P:transcription antitermination"/>
    <property type="evidence" value="ECO:0007669"/>
    <property type="project" value="UniProtKB-KW"/>
</dbReference>
<comment type="function">
    <text evidence="6">Involved in transcription antitermination. Required for transcription of ribosomal RNA (rRNA) genes. Binds specifically to the boxA antiterminator sequence of the ribosomal RNA (rrn) operons.</text>
</comment>
<keyword evidence="2 6" id="KW-0889">Transcription antitermination</keyword>
<evidence type="ECO:0000256" key="4">
    <source>
        <dbReference type="ARBA" id="ARBA00023015"/>
    </source>
</evidence>
<dbReference type="GO" id="GO:0006353">
    <property type="term" value="P:DNA-templated transcription termination"/>
    <property type="evidence" value="ECO:0007669"/>
    <property type="project" value="UniProtKB-UniRule"/>
</dbReference>
<evidence type="ECO:0000256" key="6">
    <source>
        <dbReference type="HAMAP-Rule" id="MF_00073"/>
    </source>
</evidence>
<dbReference type="InterPro" id="IPR006027">
    <property type="entry name" value="NusB_RsmB_TIM44"/>
</dbReference>
<evidence type="ECO:0000256" key="5">
    <source>
        <dbReference type="ARBA" id="ARBA00023163"/>
    </source>
</evidence>
<evidence type="ECO:0000259" key="7">
    <source>
        <dbReference type="Pfam" id="PF01029"/>
    </source>
</evidence>
<evidence type="ECO:0000256" key="2">
    <source>
        <dbReference type="ARBA" id="ARBA00022814"/>
    </source>
</evidence>
<dbReference type="AlphaFoldDB" id="A0AA42DT17"/>
<dbReference type="PANTHER" id="PTHR11078:SF3">
    <property type="entry name" value="ANTITERMINATION NUSB DOMAIN-CONTAINING PROTEIN"/>
    <property type="match status" value="1"/>
</dbReference>
<accession>A0AA42DT17</accession>
<dbReference type="GO" id="GO:0005829">
    <property type="term" value="C:cytosol"/>
    <property type="evidence" value="ECO:0007669"/>
    <property type="project" value="TreeGrafter"/>
</dbReference>
<sequence>MTRREARELIMKMLYEVSFQPEKDTDTILNNYLNDVKGKIKTFIIDEFKGILEHQTELDEMITNSLENWSIDRMAKVDHMLLRMATYELKWGEDIPEKVAINEAIEIAKVYSTDKSPQFINGILGNIVKKIEA</sequence>
<dbReference type="Proteomes" id="UP001169242">
    <property type="component" value="Unassembled WGS sequence"/>
</dbReference>
<evidence type="ECO:0000313" key="9">
    <source>
        <dbReference type="Proteomes" id="UP001169242"/>
    </source>
</evidence>
<reference evidence="8" key="1">
    <citation type="journal article" date="2023" name="Int. J. Syst. Evol. Microbiol.">
        <title>&lt;i&gt;Holtiella tumoricola&lt;/i&gt; gen. nov. sp. nov., isolated from a human clinical sample.</title>
        <authorList>
            <person name="Allen-Vercoe E."/>
            <person name="Daigneault M.C."/>
            <person name="Vancuren S.J."/>
            <person name="Cochrane K."/>
            <person name="O'Neal L.L."/>
            <person name="Sankaranarayanan K."/>
            <person name="Lawson P.A."/>
        </authorList>
    </citation>
    <scope>NUCLEOTIDE SEQUENCE</scope>
    <source>
        <strain evidence="8">CC70A</strain>
    </source>
</reference>
<dbReference type="Gene3D" id="1.10.940.10">
    <property type="entry name" value="NusB-like"/>
    <property type="match status" value="1"/>
</dbReference>